<name>A0A426YNS3_ENSVE</name>
<feature type="compositionally biased region" description="Pro residues" evidence="1">
    <location>
        <begin position="45"/>
        <end position="54"/>
    </location>
</feature>
<evidence type="ECO:0000313" key="3">
    <source>
        <dbReference type="Proteomes" id="UP000287651"/>
    </source>
</evidence>
<dbReference type="Proteomes" id="UP000287651">
    <property type="component" value="Unassembled WGS sequence"/>
</dbReference>
<evidence type="ECO:0000256" key="1">
    <source>
        <dbReference type="SAM" id="MobiDB-lite"/>
    </source>
</evidence>
<protein>
    <submittedName>
        <fullName evidence="2">Uncharacterized protein</fullName>
    </submittedName>
</protein>
<feature type="non-terminal residue" evidence="2">
    <location>
        <position position="1"/>
    </location>
</feature>
<gene>
    <name evidence="2" type="ORF">B296_00047245</name>
</gene>
<reference evidence="2 3" key="1">
    <citation type="journal article" date="2014" name="Agronomy (Basel)">
        <title>A Draft Genome Sequence for Ensete ventricosum, the Drought-Tolerant Tree Against Hunger.</title>
        <authorList>
            <person name="Harrison J."/>
            <person name="Moore K.A."/>
            <person name="Paszkiewicz K."/>
            <person name="Jones T."/>
            <person name="Grant M."/>
            <person name="Ambacheew D."/>
            <person name="Muzemil S."/>
            <person name="Studholme D.J."/>
        </authorList>
    </citation>
    <scope>NUCLEOTIDE SEQUENCE [LARGE SCALE GENOMIC DNA]</scope>
</reference>
<dbReference type="EMBL" id="AMZH03011186">
    <property type="protein sequence ID" value="RRT53353.1"/>
    <property type="molecule type" value="Genomic_DNA"/>
</dbReference>
<dbReference type="AlphaFoldDB" id="A0A426YNS3"/>
<comment type="caution">
    <text evidence="2">The sequence shown here is derived from an EMBL/GenBank/DDBJ whole genome shotgun (WGS) entry which is preliminary data.</text>
</comment>
<feature type="compositionally biased region" description="Basic residues" evidence="1">
    <location>
        <begin position="7"/>
        <end position="18"/>
    </location>
</feature>
<organism evidence="2 3">
    <name type="scientific">Ensete ventricosum</name>
    <name type="common">Abyssinian banana</name>
    <name type="synonym">Musa ensete</name>
    <dbReference type="NCBI Taxonomy" id="4639"/>
    <lineage>
        <taxon>Eukaryota</taxon>
        <taxon>Viridiplantae</taxon>
        <taxon>Streptophyta</taxon>
        <taxon>Embryophyta</taxon>
        <taxon>Tracheophyta</taxon>
        <taxon>Spermatophyta</taxon>
        <taxon>Magnoliopsida</taxon>
        <taxon>Liliopsida</taxon>
        <taxon>Zingiberales</taxon>
        <taxon>Musaceae</taxon>
        <taxon>Ensete</taxon>
    </lineage>
</organism>
<proteinExistence type="predicted"/>
<evidence type="ECO:0000313" key="2">
    <source>
        <dbReference type="EMBL" id="RRT53353.1"/>
    </source>
</evidence>
<sequence>YSSRNHGLLRRHLGKRARGGVEVPPPLAQRRASPMRRRVERPPEHLPVPRPPVTRNPGRWVRHRELPARPPPGTGRLCRLVAWPSGRPGRSTAPYSSSSSSSRLHCSAGIGTVLIRVAELHPVIDDFLSNSAISHLWWRLYISWSCAVRKPYTAVSVQIQLFRRLPLQRCCFRTGAV</sequence>
<accession>A0A426YNS3</accession>
<feature type="region of interest" description="Disordered" evidence="1">
    <location>
        <begin position="1"/>
        <end position="58"/>
    </location>
</feature>